<evidence type="ECO:0000313" key="4">
    <source>
        <dbReference type="Proteomes" id="UP000007089"/>
    </source>
</evidence>
<evidence type="ECO:0000256" key="1">
    <source>
        <dbReference type="SAM" id="SignalP"/>
    </source>
</evidence>
<dbReference type="AlphaFoldDB" id="B8JHG0"/>
<sequence length="202" mass="21680">MQVSPGAEAGCLDGMIAALALSVLAALAPTASPAGAAPRTFDVGPASTLRYRLVHKFHAVEGTSRAVEGKARVLPDGTVQVMVRAPLDSFHSGNSNRDAHMLEVTGAARQPYVIFKGVGHLDPPDRYPVDVRVQLRGELTLKSPRPVEAAAAVHFDGPDRAHVEATFPVSLDAHQVERPELLFVKVDDRVDVDARLELEVER</sequence>
<keyword evidence="1" id="KW-0732">Signal</keyword>
<feature type="signal peptide" evidence="1">
    <location>
        <begin position="1"/>
        <end position="36"/>
    </location>
</feature>
<evidence type="ECO:0000259" key="2">
    <source>
        <dbReference type="SMART" id="SM00867"/>
    </source>
</evidence>
<dbReference type="SUPFAM" id="SSF101874">
    <property type="entry name" value="YceI-like"/>
    <property type="match status" value="1"/>
</dbReference>
<dbReference type="EMBL" id="CP001359">
    <property type="protein sequence ID" value="ACL66672.1"/>
    <property type="molecule type" value="Genomic_DNA"/>
</dbReference>
<evidence type="ECO:0000313" key="3">
    <source>
        <dbReference type="EMBL" id="ACL66672.1"/>
    </source>
</evidence>
<reference evidence="3" key="1">
    <citation type="submission" date="2009-01" db="EMBL/GenBank/DDBJ databases">
        <title>Complete sequence of Anaeromyxobacter dehalogenans 2CP-1.</title>
        <authorList>
            <consortium name="US DOE Joint Genome Institute"/>
            <person name="Lucas S."/>
            <person name="Copeland A."/>
            <person name="Lapidus A."/>
            <person name="Glavina del Rio T."/>
            <person name="Dalin E."/>
            <person name="Tice H."/>
            <person name="Bruce D."/>
            <person name="Goodwin L."/>
            <person name="Pitluck S."/>
            <person name="Saunders E."/>
            <person name="Brettin T."/>
            <person name="Detter J.C."/>
            <person name="Han C."/>
            <person name="Larimer F."/>
            <person name="Land M."/>
            <person name="Hauser L."/>
            <person name="Kyrpides N."/>
            <person name="Ovchinnikova G."/>
            <person name="Beliaev A.S."/>
            <person name="Richardson P."/>
        </authorList>
    </citation>
    <scope>NUCLEOTIDE SEQUENCE</scope>
    <source>
        <strain evidence="3">2CP-1</strain>
    </source>
</reference>
<dbReference type="InterPro" id="IPR036761">
    <property type="entry name" value="TTHA0802/YceI-like_sf"/>
</dbReference>
<protein>
    <submittedName>
        <fullName evidence="3">YceI family protein</fullName>
    </submittedName>
</protein>
<accession>B8JHG0</accession>
<feature type="domain" description="Lipid/polyisoprenoid-binding YceI-like" evidence="2">
    <location>
        <begin position="40"/>
        <end position="199"/>
    </location>
</feature>
<name>B8JHG0_ANAD2</name>
<dbReference type="Pfam" id="PF04264">
    <property type="entry name" value="YceI"/>
    <property type="match status" value="1"/>
</dbReference>
<organism evidence="3 4">
    <name type="scientific">Anaeromyxobacter dehalogenans (strain ATCC BAA-258 / DSM 21875 / 2CP-1)</name>
    <dbReference type="NCBI Taxonomy" id="455488"/>
    <lineage>
        <taxon>Bacteria</taxon>
        <taxon>Pseudomonadati</taxon>
        <taxon>Myxococcota</taxon>
        <taxon>Myxococcia</taxon>
        <taxon>Myxococcales</taxon>
        <taxon>Cystobacterineae</taxon>
        <taxon>Anaeromyxobacteraceae</taxon>
        <taxon>Anaeromyxobacter</taxon>
    </lineage>
</organism>
<dbReference type="InterPro" id="IPR007372">
    <property type="entry name" value="Lipid/polyisoprenoid-bd_YceI"/>
</dbReference>
<dbReference type="HOGENOM" id="CLU_1413834_0_0_7"/>
<proteinExistence type="predicted"/>
<gene>
    <name evidence="3" type="ordered locus">A2cp1_3338</name>
</gene>
<dbReference type="KEGG" id="acp:A2cp1_3338"/>
<dbReference type="SMART" id="SM00867">
    <property type="entry name" value="YceI"/>
    <property type="match status" value="1"/>
</dbReference>
<dbReference type="Gene3D" id="2.40.128.110">
    <property type="entry name" value="Lipid/polyisoprenoid-binding, YceI-like"/>
    <property type="match status" value="1"/>
</dbReference>
<keyword evidence="4" id="KW-1185">Reference proteome</keyword>
<dbReference type="Proteomes" id="UP000007089">
    <property type="component" value="Chromosome"/>
</dbReference>
<feature type="chain" id="PRO_5002872832" evidence="1">
    <location>
        <begin position="37"/>
        <end position="202"/>
    </location>
</feature>